<dbReference type="InterPro" id="IPR051316">
    <property type="entry name" value="Zinc-reg_GTPase_activator"/>
</dbReference>
<dbReference type="CDD" id="cd03112">
    <property type="entry name" value="CobW-like"/>
    <property type="match status" value="1"/>
</dbReference>
<evidence type="ECO:0000256" key="3">
    <source>
        <dbReference type="ARBA" id="ARBA00023186"/>
    </source>
</evidence>
<dbReference type="AlphaFoldDB" id="A0A1I2ETV1"/>
<dbReference type="SUPFAM" id="SSF90002">
    <property type="entry name" value="Hypothetical protein YjiA, C-terminal domain"/>
    <property type="match status" value="1"/>
</dbReference>
<name>A0A1I2ETV1_9BACL</name>
<dbReference type="PANTHER" id="PTHR13748">
    <property type="entry name" value="COBW-RELATED"/>
    <property type="match status" value="1"/>
</dbReference>
<dbReference type="GO" id="GO:0016787">
    <property type="term" value="F:hydrolase activity"/>
    <property type="evidence" value="ECO:0007669"/>
    <property type="project" value="UniProtKB-KW"/>
</dbReference>
<dbReference type="InterPro" id="IPR011629">
    <property type="entry name" value="CobW-like_C"/>
</dbReference>
<dbReference type="Pfam" id="PF07683">
    <property type="entry name" value="CobW_C"/>
    <property type="match status" value="1"/>
</dbReference>
<dbReference type="Pfam" id="PF02492">
    <property type="entry name" value="cobW"/>
    <property type="match status" value="1"/>
</dbReference>
<evidence type="ECO:0000256" key="1">
    <source>
        <dbReference type="ARBA" id="ARBA00022741"/>
    </source>
</evidence>
<evidence type="ECO:0000259" key="7">
    <source>
        <dbReference type="SMART" id="SM00833"/>
    </source>
</evidence>
<feature type="domain" description="CobW C-terminal" evidence="7">
    <location>
        <begin position="265"/>
        <end position="352"/>
    </location>
</feature>
<evidence type="ECO:0000256" key="4">
    <source>
        <dbReference type="ARBA" id="ARBA00034320"/>
    </source>
</evidence>
<dbReference type="Gene3D" id="3.30.1220.10">
    <property type="entry name" value="CobW-like, C-terminal domain"/>
    <property type="match status" value="1"/>
</dbReference>
<evidence type="ECO:0000256" key="2">
    <source>
        <dbReference type="ARBA" id="ARBA00022801"/>
    </source>
</evidence>
<keyword evidence="3" id="KW-0143">Chaperone</keyword>
<dbReference type="SMART" id="SM00833">
    <property type="entry name" value="CobW_C"/>
    <property type="match status" value="1"/>
</dbReference>
<keyword evidence="1" id="KW-0547">Nucleotide-binding</keyword>
<protein>
    <submittedName>
        <fullName evidence="8">GTPase, G3E family</fullName>
    </submittedName>
</protein>
<sequence>MENSKPPVPVYLLTGFLGSGKTTLLKRMLDYWQAEGKKAAVIMNELGDINLDGQEVGDEVPMAELLGGCICCTIRGDLSLEMKLLMDEHQPDIIVIESTGAANPMEILDGVTEAAMYMRIDLRAVITVVDGPELLKRTRAGKGRTLKLMQDQIRCASFLLLNKVDKLEPEQLVEAQQALRELNAHAQVVATMRCIIDEWSWLDAHQVAGASSSALLPPANQENSEAVHACGPGCSHEDDEGHVHHHHPHEHEDQHAHHHHSHDHVMVLTHYLPGPVDSVQFEALLRNLPEHVYRAKGIVTFTDTASRFLFQYAYGESDFMKITPQGKVNDVAVFIGEHFSREELIAELQQLESGDSSEA</sequence>
<dbReference type="SUPFAM" id="SSF52540">
    <property type="entry name" value="P-loop containing nucleoside triphosphate hydrolases"/>
    <property type="match status" value="1"/>
</dbReference>
<dbReference type="Proteomes" id="UP000183410">
    <property type="component" value="Unassembled WGS sequence"/>
</dbReference>
<dbReference type="RefSeq" id="WP_046229156.1">
    <property type="nucleotide sequence ID" value="NZ_FONN01000010.1"/>
</dbReference>
<dbReference type="InterPro" id="IPR003495">
    <property type="entry name" value="CobW/HypB/UreG_nucleotide-bd"/>
</dbReference>
<dbReference type="PANTHER" id="PTHR13748:SF62">
    <property type="entry name" value="COBW DOMAIN-CONTAINING PROTEIN"/>
    <property type="match status" value="1"/>
</dbReference>
<evidence type="ECO:0000256" key="6">
    <source>
        <dbReference type="SAM" id="MobiDB-lite"/>
    </source>
</evidence>
<keyword evidence="9" id="KW-1185">Reference proteome</keyword>
<keyword evidence="2" id="KW-0378">Hydrolase</keyword>
<evidence type="ECO:0000256" key="5">
    <source>
        <dbReference type="ARBA" id="ARBA00049117"/>
    </source>
</evidence>
<evidence type="ECO:0000313" key="8">
    <source>
        <dbReference type="EMBL" id="SFE95888.1"/>
    </source>
</evidence>
<dbReference type="InterPro" id="IPR036627">
    <property type="entry name" value="CobW-likC_sf"/>
</dbReference>
<comment type="catalytic activity">
    <reaction evidence="5">
        <text>GTP + H2O = GDP + phosphate + H(+)</text>
        <dbReference type="Rhea" id="RHEA:19669"/>
        <dbReference type="ChEBI" id="CHEBI:15377"/>
        <dbReference type="ChEBI" id="CHEBI:15378"/>
        <dbReference type="ChEBI" id="CHEBI:37565"/>
        <dbReference type="ChEBI" id="CHEBI:43474"/>
        <dbReference type="ChEBI" id="CHEBI:58189"/>
    </reaction>
    <physiologicalReaction direction="left-to-right" evidence="5">
        <dbReference type="Rhea" id="RHEA:19670"/>
    </physiologicalReaction>
</comment>
<gene>
    <name evidence="8" type="ORF">SAMN04487969_11014</name>
</gene>
<dbReference type="Gene3D" id="3.40.50.300">
    <property type="entry name" value="P-loop containing nucleotide triphosphate hydrolases"/>
    <property type="match status" value="1"/>
</dbReference>
<organism evidence="8 9">
    <name type="scientific">Paenibacillus algorifonticola</name>
    <dbReference type="NCBI Taxonomy" id="684063"/>
    <lineage>
        <taxon>Bacteria</taxon>
        <taxon>Bacillati</taxon>
        <taxon>Bacillota</taxon>
        <taxon>Bacilli</taxon>
        <taxon>Bacillales</taxon>
        <taxon>Paenibacillaceae</taxon>
        <taxon>Paenibacillus</taxon>
    </lineage>
</organism>
<dbReference type="InterPro" id="IPR027417">
    <property type="entry name" value="P-loop_NTPase"/>
</dbReference>
<dbReference type="GO" id="GO:0000166">
    <property type="term" value="F:nucleotide binding"/>
    <property type="evidence" value="ECO:0007669"/>
    <property type="project" value="UniProtKB-KW"/>
</dbReference>
<proteinExistence type="inferred from homology"/>
<evidence type="ECO:0000313" key="9">
    <source>
        <dbReference type="Proteomes" id="UP000183410"/>
    </source>
</evidence>
<comment type="similarity">
    <text evidence="4">Belongs to the SIMIBI class G3E GTPase family. ZNG1 subfamily.</text>
</comment>
<accession>A0A1I2ETV1</accession>
<reference evidence="9" key="1">
    <citation type="submission" date="2016-10" db="EMBL/GenBank/DDBJ databases">
        <authorList>
            <person name="Varghese N."/>
            <person name="Submissions S."/>
        </authorList>
    </citation>
    <scope>NUCLEOTIDE SEQUENCE [LARGE SCALE GENOMIC DNA]</scope>
    <source>
        <strain evidence="9">CGMCC 1.10223</strain>
    </source>
</reference>
<dbReference type="GO" id="GO:0005737">
    <property type="term" value="C:cytoplasm"/>
    <property type="evidence" value="ECO:0007669"/>
    <property type="project" value="TreeGrafter"/>
</dbReference>
<dbReference type="OrthoDB" id="9808822at2"/>
<feature type="region of interest" description="Disordered" evidence="6">
    <location>
        <begin position="231"/>
        <end position="261"/>
    </location>
</feature>
<dbReference type="EMBL" id="FONN01000010">
    <property type="protein sequence ID" value="SFE95888.1"/>
    <property type="molecule type" value="Genomic_DNA"/>
</dbReference>